<feature type="compositionally biased region" description="Basic residues" evidence="11">
    <location>
        <begin position="197"/>
        <end position="207"/>
    </location>
</feature>
<dbReference type="SUPFAM" id="SSF52540">
    <property type="entry name" value="P-loop containing nucleoside triphosphate hydrolases"/>
    <property type="match status" value="1"/>
</dbReference>
<feature type="compositionally biased region" description="Basic and acidic residues" evidence="11">
    <location>
        <begin position="296"/>
        <end position="305"/>
    </location>
</feature>
<organism evidence="13 14">
    <name type="scientific">Dendroctonus ponderosae</name>
    <name type="common">Mountain pine beetle</name>
    <dbReference type="NCBI Taxonomy" id="77166"/>
    <lineage>
        <taxon>Eukaryota</taxon>
        <taxon>Metazoa</taxon>
        <taxon>Ecdysozoa</taxon>
        <taxon>Arthropoda</taxon>
        <taxon>Hexapoda</taxon>
        <taxon>Insecta</taxon>
        <taxon>Pterygota</taxon>
        <taxon>Neoptera</taxon>
        <taxon>Endopterygota</taxon>
        <taxon>Coleoptera</taxon>
        <taxon>Polyphaga</taxon>
        <taxon>Cucujiformia</taxon>
        <taxon>Curculionidae</taxon>
        <taxon>Scolytinae</taxon>
        <taxon>Dendroctonus</taxon>
    </lineage>
</organism>
<evidence type="ECO:0000256" key="2">
    <source>
        <dbReference type="ARBA" id="ARBA00005619"/>
    </source>
</evidence>
<dbReference type="Proteomes" id="UP000030742">
    <property type="component" value="Unassembled WGS sequence"/>
</dbReference>
<dbReference type="GO" id="GO:0005789">
    <property type="term" value="C:endoplasmic reticulum membrane"/>
    <property type="evidence" value="ECO:0007669"/>
    <property type="project" value="UniProtKB-SubCell"/>
</dbReference>
<feature type="non-terminal residue" evidence="13">
    <location>
        <position position="748"/>
    </location>
</feature>
<feature type="non-terminal residue" evidence="13">
    <location>
        <position position="1"/>
    </location>
</feature>
<feature type="compositionally biased region" description="Polar residues" evidence="11">
    <location>
        <begin position="249"/>
        <end position="271"/>
    </location>
</feature>
<reference evidence="13 14" key="1">
    <citation type="journal article" date="2013" name="Genome Biol.">
        <title>Draft genome of the mountain pine beetle, Dendroctonus ponderosae Hopkins, a major forest pest.</title>
        <authorList>
            <person name="Keeling C.I."/>
            <person name="Yuen M.M."/>
            <person name="Liao N.Y."/>
            <person name="Docking T.R."/>
            <person name="Chan S.K."/>
            <person name="Taylor G.A."/>
            <person name="Palmquist D.L."/>
            <person name="Jackman S.D."/>
            <person name="Nguyen A."/>
            <person name="Li M."/>
            <person name="Henderson H."/>
            <person name="Janes J.K."/>
            <person name="Zhao Y."/>
            <person name="Pandoh P."/>
            <person name="Moore R."/>
            <person name="Sperling F.A."/>
            <person name="Huber D.P."/>
            <person name="Birol I."/>
            <person name="Jones S.J."/>
            <person name="Bohlmann J."/>
        </authorList>
    </citation>
    <scope>NUCLEOTIDE SEQUENCE</scope>
</reference>
<accession>U4USZ6</accession>
<evidence type="ECO:0000256" key="11">
    <source>
        <dbReference type="SAM" id="MobiDB-lite"/>
    </source>
</evidence>
<evidence type="ECO:0000256" key="9">
    <source>
        <dbReference type="ARBA" id="ARBA00023136"/>
    </source>
</evidence>
<gene>
    <name evidence="13" type="ORF">D910_01513</name>
</gene>
<feature type="region of interest" description="Disordered" evidence="11">
    <location>
        <begin position="148"/>
        <end position="273"/>
    </location>
</feature>
<feature type="compositionally biased region" description="Low complexity" evidence="11">
    <location>
        <begin position="317"/>
        <end position="330"/>
    </location>
</feature>
<evidence type="ECO:0000256" key="3">
    <source>
        <dbReference type="ARBA" id="ARBA00020256"/>
    </source>
</evidence>
<feature type="region of interest" description="Disordered" evidence="11">
    <location>
        <begin position="296"/>
        <end position="333"/>
    </location>
</feature>
<comment type="subcellular location">
    <subcellularLocation>
        <location evidence="1">Endoplasmic reticulum membrane</location>
        <topology evidence="1">Single-pass membrane protein</topology>
    </subcellularLocation>
</comment>
<keyword evidence="10" id="KW-0675">Receptor</keyword>
<evidence type="ECO:0000313" key="13">
    <source>
        <dbReference type="EMBL" id="ERL96232.1"/>
    </source>
</evidence>
<dbReference type="Pfam" id="PF09439">
    <property type="entry name" value="SRPRB"/>
    <property type="match status" value="1"/>
</dbReference>
<evidence type="ECO:0000256" key="8">
    <source>
        <dbReference type="ARBA" id="ARBA00023134"/>
    </source>
</evidence>
<keyword evidence="6" id="KW-0256">Endoplasmic reticulum</keyword>
<evidence type="ECO:0000313" key="14">
    <source>
        <dbReference type="Proteomes" id="UP000030742"/>
    </source>
</evidence>
<keyword evidence="5" id="KW-0547">Nucleotide-binding</keyword>
<feature type="compositionally biased region" description="Low complexity" evidence="11">
    <location>
        <begin position="150"/>
        <end position="163"/>
    </location>
</feature>
<evidence type="ECO:0000256" key="10">
    <source>
        <dbReference type="ARBA" id="ARBA00023170"/>
    </source>
</evidence>
<dbReference type="OrthoDB" id="41266at2759"/>
<dbReference type="STRING" id="77166.U4USZ6"/>
<feature type="compositionally biased region" description="Pro residues" evidence="11">
    <location>
        <begin position="226"/>
        <end position="246"/>
    </location>
</feature>
<evidence type="ECO:0000256" key="1">
    <source>
        <dbReference type="ARBA" id="ARBA00004389"/>
    </source>
</evidence>
<evidence type="ECO:0000259" key="12">
    <source>
        <dbReference type="PROSITE" id="PS50878"/>
    </source>
</evidence>
<dbReference type="Pfam" id="PF00078">
    <property type="entry name" value="RVT_1"/>
    <property type="match status" value="1"/>
</dbReference>
<dbReference type="EMBL" id="KI210295">
    <property type="protein sequence ID" value="ERL96232.1"/>
    <property type="molecule type" value="Genomic_DNA"/>
</dbReference>
<keyword evidence="8" id="KW-0342">GTP-binding</keyword>
<dbReference type="PROSITE" id="PS50878">
    <property type="entry name" value="RT_POL"/>
    <property type="match status" value="1"/>
</dbReference>
<dbReference type="InterPro" id="IPR043128">
    <property type="entry name" value="Rev_trsase/Diguanyl_cyclase"/>
</dbReference>
<name>U4USZ6_DENPD</name>
<evidence type="ECO:0000256" key="6">
    <source>
        <dbReference type="ARBA" id="ARBA00022824"/>
    </source>
</evidence>
<keyword evidence="4" id="KW-0812">Transmembrane</keyword>
<dbReference type="GO" id="GO:0071897">
    <property type="term" value="P:DNA biosynthetic process"/>
    <property type="evidence" value="ECO:0007669"/>
    <property type="project" value="UniProtKB-ARBA"/>
</dbReference>
<evidence type="ECO:0000256" key="5">
    <source>
        <dbReference type="ARBA" id="ARBA00022741"/>
    </source>
</evidence>
<protein>
    <recommendedName>
        <fullName evidence="3">Signal recognition particle receptor subunit beta</fullName>
    </recommendedName>
</protein>
<dbReference type="InterPro" id="IPR000477">
    <property type="entry name" value="RT_dom"/>
</dbReference>
<evidence type="ECO:0000256" key="4">
    <source>
        <dbReference type="ARBA" id="ARBA00022692"/>
    </source>
</evidence>
<keyword evidence="9" id="KW-0472">Membrane</keyword>
<comment type="similarity">
    <text evidence="2">Belongs to the SRP receptor beta subunit family.</text>
</comment>
<dbReference type="AlphaFoldDB" id="U4USZ6"/>
<dbReference type="InterPro" id="IPR027417">
    <property type="entry name" value="P-loop_NTPase"/>
</dbReference>
<dbReference type="InterPro" id="IPR019009">
    <property type="entry name" value="SRP_receptor_beta_su"/>
</dbReference>
<dbReference type="SUPFAM" id="SSF56672">
    <property type="entry name" value="DNA/RNA polymerases"/>
    <property type="match status" value="1"/>
</dbReference>
<dbReference type="CDD" id="cd01650">
    <property type="entry name" value="RT_nLTR_like"/>
    <property type="match status" value="1"/>
</dbReference>
<dbReference type="GO" id="GO:0005525">
    <property type="term" value="F:GTP binding"/>
    <property type="evidence" value="ECO:0007669"/>
    <property type="project" value="UniProtKB-KW"/>
</dbReference>
<keyword evidence="7" id="KW-1133">Transmembrane helix</keyword>
<dbReference type="Gene3D" id="3.40.50.300">
    <property type="entry name" value="P-loop containing nucleotide triphosphate hydrolases"/>
    <property type="match status" value="1"/>
</dbReference>
<evidence type="ECO:0000256" key="7">
    <source>
        <dbReference type="ARBA" id="ARBA00022989"/>
    </source>
</evidence>
<feature type="domain" description="Reverse transcriptase" evidence="12">
    <location>
        <begin position="450"/>
        <end position="727"/>
    </location>
</feature>
<dbReference type="InterPro" id="IPR043502">
    <property type="entry name" value="DNA/RNA_pol_sf"/>
</dbReference>
<sequence length="748" mass="83060">LVYNRHVATFTSSQDNEGQFNTQKNFVTLVDLPVFHSIRQQFFEKYKASSKGIVYVVDSVTLAQNVRDAANVLYNILIDPAVVKNRPQLLILCNKQDQTFAKGCTVIKSMLEKELATPSLDSPPPPPLPPATEGAIQVKRSRMPKNTKVAIPIAPPTTASTSATPPPTRHTPSMTGLHRNRDLDTAGTPQATCLPARQRKATRRRIALNRTPSPQTEPTTSEKETPGPPQKPQTPVPTPDEPPGPLPIHQTNLAPTTQNDSPPEAQPTTKQRLWIEKFKHVKDTTEFEDNFEELMKEVKPSERPQHSQHPRRQGTAQQNNPNQPKGNNYNAQDASRIQKLYRKNRQRAFREVIDDDSPFCRIPSNDLHAHFTRVFSLGTQSTPTMPTQAQLPPVLNISDRDPLEAEFTPAEVWKRIIRCSNTAPGPDGVRYSNWRKFDVGAQIIAAVLNCAKRLKYTPKAWTTSLTILIHKKGSREDVTNWRPISLSNTIAKIHTSVLAERLGAWATRNSRLGESQKGFLQMDGCAEHNFVLQSIIADARRNRRQCCVAWLDLANAFGSIPHETIFQSLGWSGLSDNSIDVIRLLYENNTTSIRSSTGPTPAIHIKSGVKQGCPLSPIIFNLAIEPILHAITACGGGYRLMGKKINSLAYADDMAIIAENPSDLQRLLDTTTEMANWAGLSFNTKKCATLHIDGRRKQAITTAFNIQGGEPAILGEHELYEHLGVPTGYHTANSADEVLQAMSRNLEK</sequence>
<proteinExistence type="inferred from homology"/>
<dbReference type="PANTHER" id="PTHR19446">
    <property type="entry name" value="REVERSE TRANSCRIPTASES"/>
    <property type="match status" value="1"/>
</dbReference>
<dbReference type="Gene3D" id="3.30.70.270">
    <property type="match status" value="1"/>
</dbReference>